<proteinExistence type="predicted"/>
<dbReference type="PATRIC" id="fig|889378.3.peg.2373"/>
<dbReference type="AlphaFoldDB" id="H9ULN7"/>
<dbReference type="SMART" id="SM00481">
    <property type="entry name" value="POLIIIAc"/>
    <property type="match status" value="1"/>
</dbReference>
<evidence type="ECO:0000259" key="1">
    <source>
        <dbReference type="SMART" id="SM00481"/>
    </source>
</evidence>
<dbReference type="STRING" id="889378.Spiaf_2399"/>
<dbReference type="PANTHER" id="PTHR42924:SF3">
    <property type="entry name" value="POLYMERASE_HISTIDINOL PHOSPHATASE N-TERMINAL DOMAIN-CONTAINING PROTEIN"/>
    <property type="match status" value="1"/>
</dbReference>
<dbReference type="RefSeq" id="WP_014456412.1">
    <property type="nucleotide sequence ID" value="NC_017098.1"/>
</dbReference>
<dbReference type="GO" id="GO:0035312">
    <property type="term" value="F:5'-3' DNA exonuclease activity"/>
    <property type="evidence" value="ECO:0007669"/>
    <property type="project" value="TreeGrafter"/>
</dbReference>
<dbReference type="EMBL" id="CP003282">
    <property type="protein sequence ID" value="AFG38430.1"/>
    <property type="molecule type" value="Genomic_DNA"/>
</dbReference>
<dbReference type="Proteomes" id="UP000007383">
    <property type="component" value="Chromosome"/>
</dbReference>
<dbReference type="KEGG" id="sfc:Spiaf_2399"/>
<dbReference type="InterPro" id="IPR004013">
    <property type="entry name" value="PHP_dom"/>
</dbReference>
<dbReference type="CDD" id="cd07432">
    <property type="entry name" value="PHP_HisPPase"/>
    <property type="match status" value="1"/>
</dbReference>
<gene>
    <name evidence="2" type="ordered locus">Spiaf_2399</name>
</gene>
<dbReference type="Gene3D" id="3.20.20.140">
    <property type="entry name" value="Metal-dependent hydrolases"/>
    <property type="match status" value="1"/>
</dbReference>
<dbReference type="GO" id="GO:0004534">
    <property type="term" value="F:5'-3' RNA exonuclease activity"/>
    <property type="evidence" value="ECO:0007669"/>
    <property type="project" value="TreeGrafter"/>
</dbReference>
<dbReference type="InterPro" id="IPR003141">
    <property type="entry name" value="Pol/His_phosphatase_N"/>
</dbReference>
<feature type="domain" description="Polymerase/histidinol phosphatase N-terminal" evidence="1">
    <location>
        <begin position="10"/>
        <end position="78"/>
    </location>
</feature>
<dbReference type="SUPFAM" id="SSF89550">
    <property type="entry name" value="PHP domain-like"/>
    <property type="match status" value="1"/>
</dbReference>
<keyword evidence="3" id="KW-1185">Reference proteome</keyword>
<dbReference type="InterPro" id="IPR052018">
    <property type="entry name" value="PHP_domain"/>
</dbReference>
<evidence type="ECO:0000313" key="2">
    <source>
        <dbReference type="EMBL" id="AFG38430.1"/>
    </source>
</evidence>
<sequence length="243" mass="26377">MKSSRLRLVADLHNHSCVSPCAALEMSPRAMAERARELGIDILGLTDHNTTANCPAFGYWCRELGIIPVFGMEITTIEELHVLALFATEQAASAFDAELFPLYRSIPNRPERWGDQVIVDKDDMIIGEIELHLTSGAMQIGLTELAGRIRIAGGMCIPAHIDRPTTSVTSQLGALPPGDFSALEIVRLPPPIGTRGLPLVCDSDAHYLADMGKRSFVAEMTRPDFSSLQEAVEAGRVQLSVVG</sequence>
<dbReference type="InterPro" id="IPR016195">
    <property type="entry name" value="Pol/histidinol_Pase-like"/>
</dbReference>
<organism evidence="2 3">
    <name type="scientific">Spirochaeta africana (strain ATCC 700263 / DSM 8902 / Z-7692)</name>
    <dbReference type="NCBI Taxonomy" id="889378"/>
    <lineage>
        <taxon>Bacteria</taxon>
        <taxon>Pseudomonadati</taxon>
        <taxon>Spirochaetota</taxon>
        <taxon>Spirochaetia</taxon>
        <taxon>Spirochaetales</taxon>
        <taxon>Spirochaetaceae</taxon>
        <taxon>Spirochaeta</taxon>
    </lineage>
</organism>
<dbReference type="eggNOG" id="COG0613">
    <property type="taxonomic scope" value="Bacteria"/>
</dbReference>
<dbReference type="Pfam" id="PF02811">
    <property type="entry name" value="PHP"/>
    <property type="match status" value="1"/>
</dbReference>
<dbReference type="PANTHER" id="PTHR42924">
    <property type="entry name" value="EXONUCLEASE"/>
    <property type="match status" value="1"/>
</dbReference>
<evidence type="ECO:0000313" key="3">
    <source>
        <dbReference type="Proteomes" id="UP000007383"/>
    </source>
</evidence>
<reference evidence="3" key="1">
    <citation type="journal article" date="2013" name="Stand. Genomic Sci.">
        <title>Complete genome sequence of the halophilic bacterium Spirochaeta africana type strain (Z-7692(T)) from the alkaline Lake Magadi in the East African Rift.</title>
        <authorList>
            <person name="Liolos K."/>
            <person name="Abt B."/>
            <person name="Scheuner C."/>
            <person name="Teshima H."/>
            <person name="Held B."/>
            <person name="Lapidus A."/>
            <person name="Nolan M."/>
            <person name="Lucas S."/>
            <person name="Deshpande S."/>
            <person name="Cheng J.F."/>
            <person name="Tapia R."/>
            <person name="Goodwin L.A."/>
            <person name="Pitluck S."/>
            <person name="Pagani I."/>
            <person name="Ivanova N."/>
            <person name="Mavromatis K."/>
            <person name="Mikhailova N."/>
            <person name="Huntemann M."/>
            <person name="Pati A."/>
            <person name="Chen A."/>
            <person name="Palaniappan K."/>
            <person name="Land M."/>
            <person name="Rohde M."/>
            <person name="Tindall B.J."/>
            <person name="Detter J.C."/>
            <person name="Goker M."/>
            <person name="Bristow J."/>
            <person name="Eisen J.A."/>
            <person name="Markowitz V."/>
            <person name="Hugenholtz P."/>
            <person name="Woyke T."/>
            <person name="Klenk H.P."/>
            <person name="Kyrpides N.C."/>
        </authorList>
    </citation>
    <scope>NUCLEOTIDE SEQUENCE</scope>
    <source>
        <strain evidence="3">ATCC 700263 / DSM 8902 / Z-7692</strain>
    </source>
</reference>
<accession>H9ULN7</accession>
<dbReference type="HOGENOM" id="CLU_097071_0_0_12"/>
<name>H9ULN7_SPIAZ</name>
<protein>
    <submittedName>
        <fullName evidence="2">Putative metal-dependent phosphoesterase, PHP family</fullName>
    </submittedName>
</protein>